<protein>
    <submittedName>
        <fullName evidence="2">RNA-directed DNA polymerase</fullName>
    </submittedName>
</protein>
<gene>
    <name evidence="2" type="ORF">IRL76_04080</name>
</gene>
<dbReference type="GO" id="GO:0003964">
    <property type="term" value="F:RNA-directed DNA polymerase activity"/>
    <property type="evidence" value="ECO:0007669"/>
    <property type="project" value="UniProtKB-KW"/>
</dbReference>
<dbReference type="PROSITE" id="PS50878">
    <property type="entry name" value="RT_POL"/>
    <property type="match status" value="1"/>
</dbReference>
<dbReference type="AlphaFoldDB" id="A0A7S8IV28"/>
<organism evidence="2 3">
    <name type="scientific">Qipengyuania soli</name>
    <dbReference type="NCBI Taxonomy" id="2782568"/>
    <lineage>
        <taxon>Bacteria</taxon>
        <taxon>Pseudomonadati</taxon>
        <taxon>Pseudomonadota</taxon>
        <taxon>Alphaproteobacteria</taxon>
        <taxon>Sphingomonadales</taxon>
        <taxon>Erythrobacteraceae</taxon>
        <taxon>Qipengyuania</taxon>
    </lineage>
</organism>
<dbReference type="KEGG" id="qso:IRL76_04080"/>
<sequence length="539" mass="60825">MSKRTRLTRLLDRGFYPVELPPSFATRNFSTAIGKITAGNNYVGSTISFDGATFRGPLRTFGVVNPVSYYLLSSFIAEHWSKITKTYGLSSCSGVRPTFPAVAKSGRAIGTASLAAKRKRQQHLASVYPVILSLDLNRFYGSIYTHSIPWAVLGKEDAKKRYRDRALRGHWSDTLDILVRGCNQAQTIGIPIGPDTSRIVSEIILSRIDAELTAAGSGLSSTQIYHAIDDYQFGVLSTHEAEDAESRFVRVTSRYGLRLNDFKTAVQHGLDFAPSNFQRNFDQLDGHNDHFVEQFFEVLYRLAHEHDGANVIGYALKRFARVLASNPKQEAVQEYLQRLLYAAPHQARFVLPLLLGIYKRDGVTTDTNRLIKWGVDVCSRRNDVGNLLWFLYAAIFLRTKIGAAQCTQCFGVANELVDLVLSHGRAEGLFSAPTAQIRSRYKQSGFGSAAWLPLYEIERHGWDTTAAFRKIGTADDDGSHYDLLRDHDVKFYLTDERQFSVAAFEGWNLTADDFQIRDWDRAALRDLLWEDGRDWENYE</sequence>
<evidence type="ECO:0000313" key="3">
    <source>
        <dbReference type="Proteomes" id="UP000594459"/>
    </source>
</evidence>
<dbReference type="Proteomes" id="UP000594459">
    <property type="component" value="Chromosome"/>
</dbReference>
<proteinExistence type="predicted"/>
<name>A0A7S8IV28_9SPHN</name>
<keyword evidence="2" id="KW-0548">Nucleotidyltransferase</keyword>
<evidence type="ECO:0000259" key="1">
    <source>
        <dbReference type="PROSITE" id="PS50878"/>
    </source>
</evidence>
<dbReference type="InterPro" id="IPR000477">
    <property type="entry name" value="RT_dom"/>
</dbReference>
<reference evidence="2 3" key="1">
    <citation type="submission" date="2020-11" db="EMBL/GenBank/DDBJ databases">
        <title>The genome sequence of Erythrobacter sp. 6D36.</title>
        <authorList>
            <person name="Liu Y."/>
        </authorList>
    </citation>
    <scope>NUCLEOTIDE SEQUENCE [LARGE SCALE GENOMIC DNA]</scope>
    <source>
        <strain evidence="2 3">6D36</strain>
    </source>
</reference>
<accession>A0A7S8IV28</accession>
<keyword evidence="3" id="KW-1185">Reference proteome</keyword>
<feature type="domain" description="Reverse transcriptase" evidence="1">
    <location>
        <begin position="1"/>
        <end position="316"/>
    </location>
</feature>
<dbReference type="EMBL" id="CP064654">
    <property type="protein sequence ID" value="QPC99739.1"/>
    <property type="molecule type" value="Genomic_DNA"/>
</dbReference>
<keyword evidence="2" id="KW-0808">Transferase</keyword>
<dbReference type="CDD" id="cd01646">
    <property type="entry name" value="RT_Bac_retron_I"/>
    <property type="match status" value="1"/>
</dbReference>
<dbReference type="RefSeq" id="WP_200983415.1">
    <property type="nucleotide sequence ID" value="NZ_CP064654.1"/>
</dbReference>
<evidence type="ECO:0000313" key="2">
    <source>
        <dbReference type="EMBL" id="QPC99739.1"/>
    </source>
</evidence>
<keyword evidence="2" id="KW-0695">RNA-directed DNA polymerase</keyword>